<evidence type="ECO:0000256" key="7">
    <source>
        <dbReference type="ARBA" id="ARBA00023136"/>
    </source>
</evidence>
<dbReference type="EMBL" id="CP021109">
    <property type="protein sequence ID" value="ARP85293.1"/>
    <property type="molecule type" value="Genomic_DNA"/>
</dbReference>
<evidence type="ECO:0000256" key="8">
    <source>
        <dbReference type="ARBA" id="ARBA00023170"/>
    </source>
</evidence>
<dbReference type="SUPFAM" id="SSF56935">
    <property type="entry name" value="Porins"/>
    <property type="match status" value="1"/>
</dbReference>
<keyword evidence="7 10" id="KW-0472">Membrane</keyword>
<dbReference type="Proteomes" id="UP000194139">
    <property type="component" value="Chromosome"/>
</dbReference>
<evidence type="ECO:0000256" key="3">
    <source>
        <dbReference type="ARBA" id="ARBA00022448"/>
    </source>
</evidence>
<reference evidence="15 16" key="1">
    <citation type="submission" date="2017-05" db="EMBL/GenBank/DDBJ databases">
        <title>Complete and WGS of Bordetella genogroups.</title>
        <authorList>
            <person name="Spilker T."/>
            <person name="LiPuma J."/>
        </authorList>
    </citation>
    <scope>NUCLEOTIDE SEQUENCE [LARGE SCALE GENOMIC DNA]</scope>
    <source>
        <strain evidence="15 16">AU17164</strain>
    </source>
</reference>
<dbReference type="InterPro" id="IPR010105">
    <property type="entry name" value="TonB_sidphr_rcpt"/>
</dbReference>
<evidence type="ECO:0000256" key="4">
    <source>
        <dbReference type="ARBA" id="ARBA00022452"/>
    </source>
</evidence>
<feature type="chain" id="PRO_5012596969" evidence="12">
    <location>
        <begin position="37"/>
        <end position="716"/>
    </location>
</feature>
<dbReference type="InterPro" id="IPR036942">
    <property type="entry name" value="Beta-barrel_TonB_sf"/>
</dbReference>
<dbReference type="PANTHER" id="PTHR32552:SF84">
    <property type="entry name" value="TONB-DEPENDENT RECEPTOR-RELATED"/>
    <property type="match status" value="1"/>
</dbReference>
<evidence type="ECO:0000256" key="9">
    <source>
        <dbReference type="ARBA" id="ARBA00023237"/>
    </source>
</evidence>
<dbReference type="InterPro" id="IPR037066">
    <property type="entry name" value="Plug_dom_sf"/>
</dbReference>
<protein>
    <submittedName>
        <fullName evidence="15">TonB-dependent siderophore receptor</fullName>
    </submittedName>
</protein>
<dbReference type="Pfam" id="PF00593">
    <property type="entry name" value="TonB_dep_Rec_b-barrel"/>
    <property type="match status" value="1"/>
</dbReference>
<dbReference type="InterPro" id="IPR039426">
    <property type="entry name" value="TonB-dep_rcpt-like"/>
</dbReference>
<keyword evidence="16" id="KW-1185">Reference proteome</keyword>
<keyword evidence="8 15" id="KW-0675">Receptor</keyword>
<evidence type="ECO:0000256" key="1">
    <source>
        <dbReference type="ARBA" id="ARBA00004571"/>
    </source>
</evidence>
<dbReference type="NCBIfam" id="TIGR01783">
    <property type="entry name" value="TonB-siderophor"/>
    <property type="match status" value="1"/>
</dbReference>
<dbReference type="InterPro" id="IPR000531">
    <property type="entry name" value="Beta-barrel_TonB"/>
</dbReference>
<evidence type="ECO:0000256" key="11">
    <source>
        <dbReference type="RuleBase" id="RU003357"/>
    </source>
</evidence>
<dbReference type="GO" id="GO:0038023">
    <property type="term" value="F:signaling receptor activity"/>
    <property type="evidence" value="ECO:0007669"/>
    <property type="project" value="InterPro"/>
</dbReference>
<evidence type="ECO:0000313" key="15">
    <source>
        <dbReference type="EMBL" id="ARP85293.1"/>
    </source>
</evidence>
<evidence type="ECO:0000256" key="12">
    <source>
        <dbReference type="SAM" id="SignalP"/>
    </source>
</evidence>
<keyword evidence="12" id="KW-0732">Signal</keyword>
<dbReference type="AlphaFoldDB" id="A0A1W6YXG2"/>
<dbReference type="GO" id="GO:0009279">
    <property type="term" value="C:cell outer membrane"/>
    <property type="evidence" value="ECO:0007669"/>
    <property type="project" value="UniProtKB-SubCell"/>
</dbReference>
<keyword evidence="4 10" id="KW-1134">Transmembrane beta strand</keyword>
<evidence type="ECO:0000313" key="16">
    <source>
        <dbReference type="Proteomes" id="UP000194139"/>
    </source>
</evidence>
<feature type="signal peptide" evidence="12">
    <location>
        <begin position="1"/>
        <end position="36"/>
    </location>
</feature>
<proteinExistence type="inferred from homology"/>
<dbReference type="Gene3D" id="2.170.130.10">
    <property type="entry name" value="TonB-dependent receptor, plug domain"/>
    <property type="match status" value="1"/>
</dbReference>
<keyword evidence="3 10" id="KW-0813">Transport</keyword>
<keyword evidence="9 10" id="KW-0998">Cell outer membrane</keyword>
<accession>A0A1W6YXG2</accession>
<sequence>MKPSAYPAGASRRAPQFAPPVFFPFLIAVCSFPVQAAGTVADLPAISVTADSPSALTEAVSTGSYLDITPMQTPASVDTITREQLDERGDASLVDAITRAPGFSNIAHPGNGGSGLSVRGFTDAASVMQLYDGVRQYGGIGITFPFDTWSVDHIEVLRGPASVVYGEGAIGGVVNVIPKKPARGPIENEMQATAGTHDTQRLAFGSGGAIDDKLSYRFDISGNHSGNWVDMGDSRNAAVSGALQLDVSPALWVRLSYAQGWQQPMRYFGTPLVDGKLDDALRRKNYNVGDAMIRYDDRWWELAAQWTPNANTTVRSRLYQVDSHRHWRDAEYYDYLPSSGLVQRSSYTEILHDQTQIGNISDATFKGRVLGLDNQIAIGFDVSHSAFKHTNNSPYSGTSLVDPYDVAHGSFINVAGTTPRYRNKASQYAFFGEDRLALTDQWSIVAGVRYDHADISRQDLVLDRKAYDKTFANVGWRVGTVYDIRPDLAVYGQYSEAADPVSALLMMSPSNSGFKLATGRQVEIGVKQSFWDGGGDFTLAAYRIVKKNLLTADVTDPSVSVQVGQQSSRGIEATLRLDLASNWSLDANAAILRARYDDFTESAGGAAVSRDGNVPVNVPERLANLWLSWRFLPDWTAIGGLRYVGRRYADRANTLELPSYTTIDLALQWQARRDTAFTLRGFNVFDRHYATTAYYNQTQWLVDDGRRVELTMNHKF</sequence>
<evidence type="ECO:0000256" key="10">
    <source>
        <dbReference type="PROSITE-ProRule" id="PRU01360"/>
    </source>
</evidence>
<feature type="domain" description="TonB-dependent receptor plug" evidence="14">
    <location>
        <begin position="71"/>
        <end position="173"/>
    </location>
</feature>
<comment type="similarity">
    <text evidence="2 10 11">Belongs to the TonB-dependent receptor family.</text>
</comment>
<keyword evidence="5 10" id="KW-0812">Transmembrane</keyword>
<dbReference type="GO" id="GO:0015891">
    <property type="term" value="P:siderophore transport"/>
    <property type="evidence" value="ECO:0007669"/>
    <property type="project" value="InterPro"/>
</dbReference>
<dbReference type="PANTHER" id="PTHR32552">
    <property type="entry name" value="FERRICHROME IRON RECEPTOR-RELATED"/>
    <property type="match status" value="1"/>
</dbReference>
<dbReference type="Gene3D" id="2.40.170.20">
    <property type="entry name" value="TonB-dependent receptor, beta-barrel domain"/>
    <property type="match status" value="1"/>
</dbReference>
<organism evidence="15 16">
    <name type="scientific">Bordetella genomosp. 9</name>
    <dbReference type="NCBI Taxonomy" id="1416803"/>
    <lineage>
        <taxon>Bacteria</taxon>
        <taxon>Pseudomonadati</taxon>
        <taxon>Pseudomonadota</taxon>
        <taxon>Betaproteobacteria</taxon>
        <taxon>Burkholderiales</taxon>
        <taxon>Alcaligenaceae</taxon>
        <taxon>Bordetella</taxon>
    </lineage>
</organism>
<feature type="domain" description="TonB-dependent receptor-like beta-barrel" evidence="13">
    <location>
        <begin position="278"/>
        <end position="683"/>
    </location>
</feature>
<dbReference type="PROSITE" id="PS52016">
    <property type="entry name" value="TONB_DEPENDENT_REC_3"/>
    <property type="match status" value="1"/>
</dbReference>
<dbReference type="Pfam" id="PF07715">
    <property type="entry name" value="Plug"/>
    <property type="match status" value="1"/>
</dbReference>
<dbReference type="RefSeq" id="WP_086071465.1">
    <property type="nucleotide sequence ID" value="NZ_CP021109.1"/>
</dbReference>
<evidence type="ECO:0000256" key="6">
    <source>
        <dbReference type="ARBA" id="ARBA00023077"/>
    </source>
</evidence>
<dbReference type="GO" id="GO:0015344">
    <property type="term" value="F:siderophore uptake transmembrane transporter activity"/>
    <property type="evidence" value="ECO:0007669"/>
    <property type="project" value="TreeGrafter"/>
</dbReference>
<evidence type="ECO:0000259" key="13">
    <source>
        <dbReference type="Pfam" id="PF00593"/>
    </source>
</evidence>
<dbReference type="InterPro" id="IPR012910">
    <property type="entry name" value="Plug_dom"/>
</dbReference>
<comment type="subcellular location">
    <subcellularLocation>
        <location evidence="1 10">Cell outer membrane</location>
        <topology evidence="1 10">Multi-pass membrane protein</topology>
    </subcellularLocation>
</comment>
<evidence type="ECO:0000256" key="2">
    <source>
        <dbReference type="ARBA" id="ARBA00009810"/>
    </source>
</evidence>
<keyword evidence="6 11" id="KW-0798">TonB box</keyword>
<evidence type="ECO:0000259" key="14">
    <source>
        <dbReference type="Pfam" id="PF07715"/>
    </source>
</evidence>
<evidence type="ECO:0000256" key="5">
    <source>
        <dbReference type="ARBA" id="ARBA00022692"/>
    </source>
</evidence>
<dbReference type="CDD" id="cd01347">
    <property type="entry name" value="ligand_gated_channel"/>
    <property type="match status" value="1"/>
</dbReference>
<gene>
    <name evidence="15" type="ORF">CAL13_02975</name>
</gene>
<name>A0A1W6YXG2_9BORD</name>